<evidence type="ECO:0000256" key="1">
    <source>
        <dbReference type="SAM" id="MobiDB-lite"/>
    </source>
</evidence>
<proteinExistence type="predicted"/>
<dbReference type="AlphaFoldDB" id="A0AAW1RKP1"/>
<organism evidence="2 3">
    <name type="scientific">Apatococcus fuscideae</name>
    <dbReference type="NCBI Taxonomy" id="2026836"/>
    <lineage>
        <taxon>Eukaryota</taxon>
        <taxon>Viridiplantae</taxon>
        <taxon>Chlorophyta</taxon>
        <taxon>core chlorophytes</taxon>
        <taxon>Trebouxiophyceae</taxon>
        <taxon>Chlorellales</taxon>
        <taxon>Chlorellaceae</taxon>
        <taxon>Apatococcus</taxon>
    </lineage>
</organism>
<feature type="compositionally biased region" description="Basic and acidic residues" evidence="1">
    <location>
        <begin position="166"/>
        <end position="179"/>
    </location>
</feature>
<gene>
    <name evidence="2" type="ORF">WJX84_005342</name>
</gene>
<feature type="region of interest" description="Disordered" evidence="1">
    <location>
        <begin position="166"/>
        <end position="192"/>
    </location>
</feature>
<sequence>LKASRLRFPWEPALGSSQVADLRRRLHQALDEVADEETRSALQVEASARGMTDDKNQQQLIRDNHILQVKNAGRKEIQQQDKRHLKSQFEISRLQSALQAREEDLTELKSSNSKYMDVVAKAKFERQEAFEQREAAQRITNHLQGINDRHVAAVKALALAQAGERAQRVEAHPAERARDICPPQGSERWYLQ</sequence>
<dbReference type="EMBL" id="JALJOV010002114">
    <property type="protein sequence ID" value="KAK9834248.1"/>
    <property type="molecule type" value="Genomic_DNA"/>
</dbReference>
<name>A0AAW1RKP1_9CHLO</name>
<accession>A0AAW1RKP1</accession>
<comment type="caution">
    <text evidence="2">The sequence shown here is derived from an EMBL/GenBank/DDBJ whole genome shotgun (WGS) entry which is preliminary data.</text>
</comment>
<evidence type="ECO:0000313" key="2">
    <source>
        <dbReference type="EMBL" id="KAK9834248.1"/>
    </source>
</evidence>
<reference evidence="2 3" key="1">
    <citation type="journal article" date="2024" name="Nat. Commun.">
        <title>Phylogenomics reveals the evolutionary origins of lichenization in chlorophyte algae.</title>
        <authorList>
            <person name="Puginier C."/>
            <person name="Libourel C."/>
            <person name="Otte J."/>
            <person name="Skaloud P."/>
            <person name="Haon M."/>
            <person name="Grisel S."/>
            <person name="Petersen M."/>
            <person name="Berrin J.G."/>
            <person name="Delaux P.M."/>
            <person name="Dal Grande F."/>
            <person name="Keller J."/>
        </authorList>
    </citation>
    <scope>NUCLEOTIDE SEQUENCE [LARGE SCALE GENOMIC DNA]</scope>
    <source>
        <strain evidence="2 3">SAG 2523</strain>
    </source>
</reference>
<feature type="non-terminal residue" evidence="2">
    <location>
        <position position="1"/>
    </location>
</feature>
<dbReference type="Proteomes" id="UP001485043">
    <property type="component" value="Unassembled WGS sequence"/>
</dbReference>
<evidence type="ECO:0000313" key="3">
    <source>
        <dbReference type="Proteomes" id="UP001485043"/>
    </source>
</evidence>
<keyword evidence="3" id="KW-1185">Reference proteome</keyword>
<protein>
    <submittedName>
        <fullName evidence="2">Uncharacterized protein</fullName>
    </submittedName>
</protein>